<dbReference type="EMBL" id="JBHTMB010000141">
    <property type="protein sequence ID" value="MFD1234926.1"/>
    <property type="molecule type" value="Genomic_DNA"/>
</dbReference>
<dbReference type="InterPro" id="IPR013563">
    <property type="entry name" value="Oligopep_ABC_C"/>
</dbReference>
<evidence type="ECO:0000313" key="8">
    <source>
        <dbReference type="EMBL" id="MFD1234926.1"/>
    </source>
</evidence>
<comment type="similarity">
    <text evidence="1">Belongs to the ABC transporter superfamily.</text>
</comment>
<evidence type="ECO:0000256" key="3">
    <source>
        <dbReference type="ARBA" id="ARBA00022741"/>
    </source>
</evidence>
<evidence type="ECO:0000256" key="2">
    <source>
        <dbReference type="ARBA" id="ARBA00022448"/>
    </source>
</evidence>
<evidence type="ECO:0000256" key="5">
    <source>
        <dbReference type="SAM" id="MobiDB-lite"/>
    </source>
</evidence>
<dbReference type="SUPFAM" id="SSF52540">
    <property type="entry name" value="P-loop containing nucleoside triphosphate hydrolases"/>
    <property type="match status" value="1"/>
</dbReference>
<proteinExistence type="inferred from homology"/>
<accession>A0ABW3VJH9</accession>
<dbReference type="Pfam" id="PF00005">
    <property type="entry name" value="ABC_tran"/>
    <property type="match status" value="1"/>
</dbReference>
<dbReference type="GO" id="GO:0005524">
    <property type="term" value="F:ATP binding"/>
    <property type="evidence" value="ECO:0007669"/>
    <property type="project" value="UniProtKB-KW"/>
</dbReference>
<dbReference type="PANTHER" id="PTHR43776:SF7">
    <property type="entry name" value="D,D-DIPEPTIDE TRANSPORT ATP-BINDING PROTEIN DDPF-RELATED"/>
    <property type="match status" value="1"/>
</dbReference>
<feature type="compositionally biased region" description="Pro residues" evidence="5">
    <location>
        <begin position="143"/>
        <end position="152"/>
    </location>
</feature>
<evidence type="ECO:0000259" key="6">
    <source>
        <dbReference type="Pfam" id="PF00005"/>
    </source>
</evidence>
<dbReference type="Gene3D" id="3.40.50.300">
    <property type="entry name" value="P-loop containing nucleotide triphosphate hydrolases"/>
    <property type="match status" value="1"/>
</dbReference>
<keyword evidence="4 8" id="KW-0067">ATP-binding</keyword>
<dbReference type="RefSeq" id="WP_346091592.1">
    <property type="nucleotide sequence ID" value="NZ_BAABKS010000029.1"/>
</dbReference>
<evidence type="ECO:0000259" key="7">
    <source>
        <dbReference type="Pfam" id="PF08352"/>
    </source>
</evidence>
<dbReference type="Proteomes" id="UP001597182">
    <property type="component" value="Unassembled WGS sequence"/>
</dbReference>
<name>A0ABW3VJH9_9PSEU</name>
<feature type="domain" description="ABC transporter" evidence="6">
    <location>
        <begin position="8"/>
        <end position="54"/>
    </location>
</feature>
<comment type="caution">
    <text evidence="8">The sequence shown here is derived from an EMBL/GenBank/DDBJ whole genome shotgun (WGS) entry which is preliminary data.</text>
</comment>
<dbReference type="Pfam" id="PF08352">
    <property type="entry name" value="oligo_HPY"/>
    <property type="match status" value="1"/>
</dbReference>
<dbReference type="InterPro" id="IPR003439">
    <property type="entry name" value="ABC_transporter-like_ATP-bd"/>
</dbReference>
<feature type="domain" description="Oligopeptide/dipeptide ABC transporter C-terminal" evidence="7">
    <location>
        <begin position="106"/>
        <end position="169"/>
    </location>
</feature>
<feature type="region of interest" description="Disordered" evidence="5">
    <location>
        <begin position="128"/>
        <end position="157"/>
    </location>
</feature>
<organism evidence="8 9">
    <name type="scientific">Pseudonocardia benzenivorans</name>
    <dbReference type="NCBI Taxonomy" id="228005"/>
    <lineage>
        <taxon>Bacteria</taxon>
        <taxon>Bacillati</taxon>
        <taxon>Actinomycetota</taxon>
        <taxon>Actinomycetes</taxon>
        <taxon>Pseudonocardiales</taxon>
        <taxon>Pseudonocardiaceae</taxon>
        <taxon>Pseudonocardia</taxon>
    </lineage>
</organism>
<sequence length="201" mass="21644">MGTPPDSLLETVGLDPDLATRRPLQLSGGQRQRVNIARALATEPKVIIADEPTSALDVSLRGQILNLLRRLQREQDLSYIFISHDLGVVSQISDLVAVMYLGRIAETAPRAEIYARPRHPYTRALLGAAATPDPRRGRVAPIPGEPPSPADPPSGCGFHPRCPEALPSCAQNEVFLEPAGPGHLVSCPVVLSRVERESSTV</sequence>
<protein>
    <submittedName>
        <fullName evidence="8">Oligopeptide/dipeptide ABC transporter ATP-binding protein</fullName>
    </submittedName>
</protein>
<dbReference type="NCBIfam" id="TIGR01727">
    <property type="entry name" value="oligo_HPY"/>
    <property type="match status" value="1"/>
</dbReference>
<gene>
    <name evidence="8" type="ORF">ACFQ34_16665</name>
</gene>
<dbReference type="InterPro" id="IPR027417">
    <property type="entry name" value="P-loop_NTPase"/>
</dbReference>
<keyword evidence="3" id="KW-0547">Nucleotide-binding</keyword>
<keyword evidence="2" id="KW-0813">Transport</keyword>
<evidence type="ECO:0000256" key="1">
    <source>
        <dbReference type="ARBA" id="ARBA00005417"/>
    </source>
</evidence>
<reference evidence="9" key="1">
    <citation type="journal article" date="2019" name="Int. J. Syst. Evol. Microbiol.">
        <title>The Global Catalogue of Microorganisms (GCM) 10K type strain sequencing project: providing services to taxonomists for standard genome sequencing and annotation.</title>
        <authorList>
            <consortium name="The Broad Institute Genomics Platform"/>
            <consortium name="The Broad Institute Genome Sequencing Center for Infectious Disease"/>
            <person name="Wu L."/>
            <person name="Ma J."/>
        </authorList>
    </citation>
    <scope>NUCLEOTIDE SEQUENCE [LARGE SCALE GENOMIC DNA]</scope>
    <source>
        <strain evidence="9">CCUG 49018</strain>
    </source>
</reference>
<evidence type="ECO:0000313" key="9">
    <source>
        <dbReference type="Proteomes" id="UP001597182"/>
    </source>
</evidence>
<dbReference type="InterPro" id="IPR050319">
    <property type="entry name" value="ABC_transp_ATP-bind"/>
</dbReference>
<evidence type="ECO:0000256" key="4">
    <source>
        <dbReference type="ARBA" id="ARBA00022840"/>
    </source>
</evidence>
<keyword evidence="9" id="KW-1185">Reference proteome</keyword>
<dbReference type="PANTHER" id="PTHR43776">
    <property type="entry name" value="TRANSPORT ATP-BINDING PROTEIN"/>
    <property type="match status" value="1"/>
</dbReference>